<dbReference type="InterPro" id="IPR038324">
    <property type="entry name" value="Rpb4/RPC9_sf"/>
</dbReference>
<evidence type="ECO:0000256" key="1">
    <source>
        <dbReference type="ARBA" id="ARBA00004123"/>
    </source>
</evidence>
<evidence type="ECO:0000256" key="7">
    <source>
        <dbReference type="SAM" id="MobiDB-lite"/>
    </source>
</evidence>
<evidence type="ECO:0000259" key="8">
    <source>
        <dbReference type="SMART" id="SM00657"/>
    </source>
</evidence>
<dbReference type="SMART" id="SM00657">
    <property type="entry name" value="RPOL4c"/>
    <property type="match status" value="1"/>
</dbReference>
<dbReference type="InterPro" id="IPR038846">
    <property type="entry name" value="RPC9"/>
</dbReference>
<dbReference type="Proteomes" id="UP000734854">
    <property type="component" value="Unassembled WGS sequence"/>
</dbReference>
<evidence type="ECO:0000313" key="11">
    <source>
        <dbReference type="Proteomes" id="UP000734854"/>
    </source>
</evidence>
<dbReference type="EMBL" id="JACMSC010000008">
    <property type="protein sequence ID" value="KAG6509511.1"/>
    <property type="molecule type" value="Genomic_DNA"/>
</dbReference>
<evidence type="ECO:0000256" key="3">
    <source>
        <dbReference type="ARBA" id="ARBA00016672"/>
    </source>
</evidence>
<keyword evidence="5" id="KW-0804">Transcription</keyword>
<dbReference type="Pfam" id="PF03874">
    <property type="entry name" value="RNA_pol_Rpb4"/>
    <property type="match status" value="1"/>
</dbReference>
<feature type="region of interest" description="Disordered" evidence="7">
    <location>
        <begin position="125"/>
        <end position="151"/>
    </location>
</feature>
<keyword evidence="11" id="KW-1185">Reference proteome</keyword>
<dbReference type="InterPro" id="IPR005574">
    <property type="entry name" value="Rpb4/RPC9"/>
</dbReference>
<gene>
    <name evidence="10" type="ORF">ZIOFF_023567</name>
    <name evidence="9" type="ORF">ZIOFF_027504</name>
</gene>
<proteinExistence type="inferred from homology"/>
<dbReference type="GO" id="GO:0005666">
    <property type="term" value="C:RNA polymerase III complex"/>
    <property type="evidence" value="ECO:0007669"/>
    <property type="project" value="InterPro"/>
</dbReference>
<dbReference type="EMBL" id="JACMSC010000007">
    <property type="protein sequence ID" value="KAG6513254.1"/>
    <property type="molecule type" value="Genomic_DNA"/>
</dbReference>
<evidence type="ECO:0000256" key="2">
    <source>
        <dbReference type="ARBA" id="ARBA00006898"/>
    </source>
</evidence>
<evidence type="ECO:0000313" key="9">
    <source>
        <dbReference type="EMBL" id="KAG6509511.1"/>
    </source>
</evidence>
<keyword evidence="6" id="KW-0539">Nucleus</keyword>
<comment type="caution">
    <text evidence="9">The sequence shown here is derived from an EMBL/GenBank/DDBJ whole genome shotgun (WGS) entry which is preliminary data.</text>
</comment>
<reference evidence="9 11" key="1">
    <citation type="submission" date="2020-08" db="EMBL/GenBank/DDBJ databases">
        <title>Plant Genome Project.</title>
        <authorList>
            <person name="Zhang R.-G."/>
        </authorList>
    </citation>
    <scope>NUCLEOTIDE SEQUENCE [LARGE SCALE GENOMIC DNA]</scope>
    <source>
        <tissue evidence="9">Rhizome</tissue>
    </source>
</reference>
<evidence type="ECO:0000313" key="10">
    <source>
        <dbReference type="EMBL" id="KAG6513254.1"/>
    </source>
</evidence>
<dbReference type="GO" id="GO:0006384">
    <property type="term" value="P:transcription initiation at RNA polymerase III promoter"/>
    <property type="evidence" value="ECO:0007669"/>
    <property type="project" value="InterPro"/>
</dbReference>
<protein>
    <recommendedName>
        <fullName evidence="3">DNA-directed RNA polymerase III subunit RPC9</fullName>
    </recommendedName>
</protein>
<evidence type="ECO:0000256" key="5">
    <source>
        <dbReference type="ARBA" id="ARBA00023163"/>
    </source>
</evidence>
<dbReference type="InterPro" id="IPR006590">
    <property type="entry name" value="RNA_pol_Rpb4/RPC9_core"/>
</dbReference>
<sequence>MRRRLQANAGALTNYEVLEFLRGRGATSDPMGCLGAVTPSECKVYDWLVQTAACNQTKESIDEFLNKAEKFKLAKAEKLNIINLRPSNLAIIDPIIEYGEKRLAKDEAKGIDEVQELVGLVLEVLPPPPPRPEDEMQGQEEMPTEKPLEED</sequence>
<keyword evidence="4" id="KW-0240">DNA-directed RNA polymerase</keyword>
<accession>A0A8J5GT93</accession>
<dbReference type="SUPFAM" id="SSF47819">
    <property type="entry name" value="HRDC-like"/>
    <property type="match status" value="1"/>
</dbReference>
<feature type="domain" description="RNA polymerase Rpb4/RPC9 core" evidence="8">
    <location>
        <begin position="4"/>
        <end position="128"/>
    </location>
</feature>
<dbReference type="PANTHER" id="PTHR15561:SF0">
    <property type="entry name" value="DNA-DIRECTED RNA POLYMERASE III SUBUNIT RPC9"/>
    <property type="match status" value="1"/>
</dbReference>
<organism evidence="9 11">
    <name type="scientific">Zingiber officinale</name>
    <name type="common">Ginger</name>
    <name type="synonym">Amomum zingiber</name>
    <dbReference type="NCBI Taxonomy" id="94328"/>
    <lineage>
        <taxon>Eukaryota</taxon>
        <taxon>Viridiplantae</taxon>
        <taxon>Streptophyta</taxon>
        <taxon>Embryophyta</taxon>
        <taxon>Tracheophyta</taxon>
        <taxon>Spermatophyta</taxon>
        <taxon>Magnoliopsida</taxon>
        <taxon>Liliopsida</taxon>
        <taxon>Zingiberales</taxon>
        <taxon>Zingiberaceae</taxon>
        <taxon>Zingiber</taxon>
    </lineage>
</organism>
<comment type="subcellular location">
    <subcellularLocation>
        <location evidence="1">Nucleus</location>
    </subcellularLocation>
</comment>
<dbReference type="PANTHER" id="PTHR15561">
    <property type="entry name" value="CALCITONIN GENE-RELATED PEPTIDE-RECEPTOR COMPONENT PROTEIN"/>
    <property type="match status" value="1"/>
</dbReference>
<name>A0A8J5GT93_ZINOF</name>
<dbReference type="Gene3D" id="1.20.1250.40">
    <property type="match status" value="1"/>
</dbReference>
<evidence type="ECO:0000256" key="4">
    <source>
        <dbReference type="ARBA" id="ARBA00022478"/>
    </source>
</evidence>
<dbReference type="InterPro" id="IPR010997">
    <property type="entry name" value="HRDC-like_sf"/>
</dbReference>
<comment type="similarity">
    <text evidence="2">Belongs to the eukaryotic RPC9 RNA polymerase subunit family.</text>
</comment>
<dbReference type="GO" id="GO:0000166">
    <property type="term" value="F:nucleotide binding"/>
    <property type="evidence" value="ECO:0007669"/>
    <property type="project" value="InterPro"/>
</dbReference>
<dbReference type="AlphaFoldDB" id="A0A8J5GT93"/>
<evidence type="ECO:0000256" key="6">
    <source>
        <dbReference type="ARBA" id="ARBA00023242"/>
    </source>
</evidence>